<gene>
    <name evidence="1" type="ORF">MNEG_8758</name>
</gene>
<dbReference type="EMBL" id="KK101920">
    <property type="protein sequence ID" value="KIY99208.1"/>
    <property type="molecule type" value="Genomic_DNA"/>
</dbReference>
<reference evidence="1 2" key="1">
    <citation type="journal article" date="2013" name="BMC Genomics">
        <title>Reconstruction of the lipid metabolism for the microalga Monoraphidium neglectum from its genome sequence reveals characteristics suitable for biofuel production.</title>
        <authorList>
            <person name="Bogen C."/>
            <person name="Al-Dilaimi A."/>
            <person name="Albersmeier A."/>
            <person name="Wichmann J."/>
            <person name="Grundmann M."/>
            <person name="Rupp O."/>
            <person name="Lauersen K.J."/>
            <person name="Blifernez-Klassen O."/>
            <person name="Kalinowski J."/>
            <person name="Goesmann A."/>
            <person name="Mussgnug J.H."/>
            <person name="Kruse O."/>
        </authorList>
    </citation>
    <scope>NUCLEOTIDE SEQUENCE [LARGE SCALE GENOMIC DNA]</scope>
    <source>
        <strain evidence="1 2">SAG 48.87</strain>
    </source>
</reference>
<dbReference type="Proteomes" id="UP000054498">
    <property type="component" value="Unassembled WGS sequence"/>
</dbReference>
<dbReference type="GeneID" id="25741633"/>
<sequence length="66" mass="7359">MASDGAVDPFFVPTTEEELEEYGTEAGGPTNLARRLMDAVRRRKGLPVEEKVVKVATKQRTLKRNV</sequence>
<dbReference type="OrthoDB" id="364892at2759"/>
<dbReference type="RefSeq" id="XP_013898228.1">
    <property type="nucleotide sequence ID" value="XM_014042774.1"/>
</dbReference>
<evidence type="ECO:0000313" key="1">
    <source>
        <dbReference type="EMBL" id="KIY99208.1"/>
    </source>
</evidence>
<organism evidence="1 2">
    <name type="scientific">Monoraphidium neglectum</name>
    <dbReference type="NCBI Taxonomy" id="145388"/>
    <lineage>
        <taxon>Eukaryota</taxon>
        <taxon>Viridiplantae</taxon>
        <taxon>Chlorophyta</taxon>
        <taxon>core chlorophytes</taxon>
        <taxon>Chlorophyceae</taxon>
        <taxon>CS clade</taxon>
        <taxon>Sphaeropleales</taxon>
        <taxon>Selenastraceae</taxon>
        <taxon>Monoraphidium</taxon>
    </lineage>
</organism>
<dbReference type="STRING" id="145388.A0A0D2KV17"/>
<evidence type="ECO:0000313" key="2">
    <source>
        <dbReference type="Proteomes" id="UP000054498"/>
    </source>
</evidence>
<protein>
    <submittedName>
        <fullName evidence="1">Uncharacterized protein</fullName>
    </submittedName>
</protein>
<accession>A0A0D2KV17</accession>
<name>A0A0D2KV17_9CHLO</name>
<proteinExistence type="predicted"/>
<dbReference type="KEGG" id="mng:MNEG_8758"/>
<keyword evidence="2" id="KW-1185">Reference proteome</keyword>
<dbReference type="AlphaFoldDB" id="A0A0D2KV17"/>